<gene>
    <name evidence="1" type="ORF">L1987_64201</name>
</gene>
<keyword evidence="2" id="KW-1185">Reference proteome</keyword>
<organism evidence="1 2">
    <name type="scientific">Smallanthus sonchifolius</name>
    <dbReference type="NCBI Taxonomy" id="185202"/>
    <lineage>
        <taxon>Eukaryota</taxon>
        <taxon>Viridiplantae</taxon>
        <taxon>Streptophyta</taxon>
        <taxon>Embryophyta</taxon>
        <taxon>Tracheophyta</taxon>
        <taxon>Spermatophyta</taxon>
        <taxon>Magnoliopsida</taxon>
        <taxon>eudicotyledons</taxon>
        <taxon>Gunneridae</taxon>
        <taxon>Pentapetalae</taxon>
        <taxon>asterids</taxon>
        <taxon>campanulids</taxon>
        <taxon>Asterales</taxon>
        <taxon>Asteraceae</taxon>
        <taxon>Asteroideae</taxon>
        <taxon>Heliantheae alliance</taxon>
        <taxon>Millerieae</taxon>
        <taxon>Smallanthus</taxon>
    </lineage>
</organism>
<dbReference type="EMBL" id="CM042038">
    <property type="protein sequence ID" value="KAI3732987.1"/>
    <property type="molecule type" value="Genomic_DNA"/>
</dbReference>
<name>A0ACB9CFS1_9ASTR</name>
<evidence type="ECO:0000313" key="1">
    <source>
        <dbReference type="EMBL" id="KAI3732987.1"/>
    </source>
</evidence>
<evidence type="ECO:0000313" key="2">
    <source>
        <dbReference type="Proteomes" id="UP001056120"/>
    </source>
</evidence>
<reference evidence="1 2" key="2">
    <citation type="journal article" date="2022" name="Mol. Ecol. Resour.">
        <title>The genomes of chicory, endive, great burdock and yacon provide insights into Asteraceae paleo-polyploidization history and plant inulin production.</title>
        <authorList>
            <person name="Fan W."/>
            <person name="Wang S."/>
            <person name="Wang H."/>
            <person name="Wang A."/>
            <person name="Jiang F."/>
            <person name="Liu H."/>
            <person name="Zhao H."/>
            <person name="Xu D."/>
            <person name="Zhang Y."/>
        </authorList>
    </citation>
    <scope>NUCLEOTIDE SEQUENCE [LARGE SCALE GENOMIC DNA]</scope>
    <source>
        <strain evidence="2">cv. Yunnan</strain>
        <tissue evidence="1">Leaves</tissue>
    </source>
</reference>
<accession>A0ACB9CFS1</accession>
<reference evidence="2" key="1">
    <citation type="journal article" date="2022" name="Mol. Ecol. Resour.">
        <title>The genomes of chicory, endive, great burdock and yacon provide insights into Asteraceae palaeo-polyploidization history and plant inulin production.</title>
        <authorList>
            <person name="Fan W."/>
            <person name="Wang S."/>
            <person name="Wang H."/>
            <person name="Wang A."/>
            <person name="Jiang F."/>
            <person name="Liu H."/>
            <person name="Zhao H."/>
            <person name="Xu D."/>
            <person name="Zhang Y."/>
        </authorList>
    </citation>
    <scope>NUCLEOTIDE SEQUENCE [LARGE SCALE GENOMIC DNA]</scope>
    <source>
        <strain evidence="2">cv. Yunnan</strain>
    </source>
</reference>
<proteinExistence type="predicted"/>
<sequence>MEVQRKNVEKNAGLSYRLFLFFSAIAVLPWFFLPPPVNLRPFVSFTASPSPVDSICLIQSKVIYIIDCSRARVPSLDKIAWFLLSRQSPNQATKVVAIPFFLLTLNARQSKG</sequence>
<protein>
    <submittedName>
        <fullName evidence="1">Uncharacterized protein</fullName>
    </submittedName>
</protein>
<comment type="caution">
    <text evidence="1">The sequence shown here is derived from an EMBL/GenBank/DDBJ whole genome shotgun (WGS) entry which is preliminary data.</text>
</comment>
<dbReference type="Proteomes" id="UP001056120">
    <property type="component" value="Linkage Group LG21"/>
</dbReference>